<proteinExistence type="inferred from homology"/>
<keyword evidence="7" id="KW-0677">Repeat</keyword>
<evidence type="ECO:0000256" key="11">
    <source>
        <dbReference type="ARBA" id="ARBA00042436"/>
    </source>
</evidence>
<gene>
    <name evidence="14" type="ORF">NADFUDRAFT_49621</name>
</gene>
<evidence type="ECO:0000256" key="10">
    <source>
        <dbReference type="ARBA" id="ARBA00041392"/>
    </source>
</evidence>
<keyword evidence="5" id="KW-0637">Prenyltransferase</keyword>
<evidence type="ECO:0000256" key="8">
    <source>
        <dbReference type="ARBA" id="ARBA00022842"/>
    </source>
</evidence>
<keyword evidence="6 14" id="KW-0808">Transferase</keyword>
<dbReference type="EC" id="2.5.1.58" evidence="4"/>
<dbReference type="InterPro" id="IPR002088">
    <property type="entry name" value="Prenyl_trans_a"/>
</dbReference>
<accession>A0A1E3PP32</accession>
<evidence type="ECO:0000256" key="4">
    <source>
        <dbReference type="ARBA" id="ARBA00012702"/>
    </source>
</evidence>
<dbReference type="GO" id="GO:0004662">
    <property type="term" value="F:CAAX-protein geranylgeranyltransferase activity"/>
    <property type="evidence" value="ECO:0007669"/>
    <property type="project" value="UniProtKB-EC"/>
</dbReference>
<dbReference type="PANTHER" id="PTHR11129:SF1">
    <property type="entry name" value="PROTEIN FARNESYLTRANSFERASE_GERANYLGERANYLTRANSFERASE TYPE-1 SUBUNIT ALPHA"/>
    <property type="match status" value="1"/>
</dbReference>
<keyword evidence="15" id="KW-1185">Reference proteome</keyword>
<dbReference type="GO" id="GO:0005953">
    <property type="term" value="C:CAAX-protein geranylgeranyltransferase complex"/>
    <property type="evidence" value="ECO:0007669"/>
    <property type="project" value="EnsemblFungi"/>
</dbReference>
<evidence type="ECO:0000256" key="9">
    <source>
        <dbReference type="ARBA" id="ARBA00040965"/>
    </source>
</evidence>
<keyword evidence="8" id="KW-0460">Magnesium</keyword>
<evidence type="ECO:0000256" key="7">
    <source>
        <dbReference type="ARBA" id="ARBA00022737"/>
    </source>
</evidence>
<evidence type="ECO:0000313" key="15">
    <source>
        <dbReference type="Proteomes" id="UP000095009"/>
    </source>
</evidence>
<evidence type="ECO:0000256" key="12">
    <source>
        <dbReference type="ARBA" id="ARBA00043086"/>
    </source>
</evidence>
<dbReference type="SUPFAM" id="SSF48439">
    <property type="entry name" value="Protein prenylyltransferase"/>
    <property type="match status" value="1"/>
</dbReference>
<evidence type="ECO:0000313" key="14">
    <source>
        <dbReference type="EMBL" id="ODQ67181.1"/>
    </source>
</evidence>
<dbReference type="OrthoDB" id="272289at2759"/>
<dbReference type="EC" id="2.5.1.59" evidence="3"/>
<dbReference type="PROSITE" id="PS51147">
    <property type="entry name" value="PFTA"/>
    <property type="match status" value="5"/>
</dbReference>
<organism evidence="14 15">
    <name type="scientific">Nadsonia fulvescens var. elongata DSM 6958</name>
    <dbReference type="NCBI Taxonomy" id="857566"/>
    <lineage>
        <taxon>Eukaryota</taxon>
        <taxon>Fungi</taxon>
        <taxon>Dikarya</taxon>
        <taxon>Ascomycota</taxon>
        <taxon>Saccharomycotina</taxon>
        <taxon>Dipodascomycetes</taxon>
        <taxon>Dipodascales</taxon>
        <taxon>Dipodascales incertae sedis</taxon>
        <taxon>Nadsonia</taxon>
    </lineage>
</organism>
<evidence type="ECO:0000256" key="6">
    <source>
        <dbReference type="ARBA" id="ARBA00022679"/>
    </source>
</evidence>
<protein>
    <recommendedName>
        <fullName evidence="9">Protein farnesyltransferase/geranylgeranyltransferase type-1 subunit alpha</fullName>
        <ecNumber evidence="4">2.5.1.58</ecNumber>
        <ecNumber evidence="3">2.5.1.59</ecNumber>
    </recommendedName>
    <alternativeName>
        <fullName evidence="12">CAAX farnesyltransferase subunit alpha</fullName>
    </alternativeName>
    <alternativeName>
        <fullName evidence="11">FTase-alpha</fullName>
    </alternativeName>
    <alternativeName>
        <fullName evidence="10">Ras proteins prenyltransferase subunit alpha</fullName>
    </alternativeName>
    <alternativeName>
        <fullName evidence="13">Type I protein geranyl-geranyltransferase subunit alpha</fullName>
    </alternativeName>
</protein>
<dbReference type="AlphaFoldDB" id="A0A1E3PP32"/>
<name>A0A1E3PP32_9ASCO</name>
<evidence type="ECO:0000256" key="5">
    <source>
        <dbReference type="ARBA" id="ARBA00022602"/>
    </source>
</evidence>
<evidence type="ECO:0000256" key="3">
    <source>
        <dbReference type="ARBA" id="ARBA00012700"/>
    </source>
</evidence>
<sequence length="314" mass="36272">MEKHDYSDLTIIPHSDGPTPLAPILYSENYSKAMGILRALMANQELSERALDLTTEIIDQNPAHYTVWAYRVNIIQELGVDFLINELEWVDSIAMEATKNYQIWPHRQIILNMMSSIPEIKDKIDVGAELALVDTLLEDDNKNYHVWSYRQWLFNRFDLSFSREDTFTRYMIDLDVRNNSAWNYRFFLLSATVLKPSSVFDLDILAEELDYIFANIEKAPQNQSPWSYLEGVMKHVGQNLSDLEDRFTRFANIGSEGESDVEPLVRSSHALNILAKIYASKGQKTLAIKALDLLANTYDPIREGYWAYRKSQLA</sequence>
<dbReference type="GO" id="GO:0004660">
    <property type="term" value="F:protein farnesyltransferase activity"/>
    <property type="evidence" value="ECO:0007669"/>
    <property type="project" value="UniProtKB-EC"/>
</dbReference>
<evidence type="ECO:0000256" key="1">
    <source>
        <dbReference type="ARBA" id="ARBA00001946"/>
    </source>
</evidence>
<dbReference type="EMBL" id="KV454407">
    <property type="protein sequence ID" value="ODQ67181.1"/>
    <property type="molecule type" value="Genomic_DNA"/>
</dbReference>
<comment type="similarity">
    <text evidence="2">Belongs to the protein prenyltransferase subunit alpha family.</text>
</comment>
<reference evidence="14 15" key="1">
    <citation type="journal article" date="2016" name="Proc. Natl. Acad. Sci. U.S.A.">
        <title>Comparative genomics of biotechnologically important yeasts.</title>
        <authorList>
            <person name="Riley R."/>
            <person name="Haridas S."/>
            <person name="Wolfe K.H."/>
            <person name="Lopes M.R."/>
            <person name="Hittinger C.T."/>
            <person name="Goeker M."/>
            <person name="Salamov A.A."/>
            <person name="Wisecaver J.H."/>
            <person name="Long T.M."/>
            <person name="Calvey C.H."/>
            <person name="Aerts A.L."/>
            <person name="Barry K.W."/>
            <person name="Choi C."/>
            <person name="Clum A."/>
            <person name="Coughlan A.Y."/>
            <person name="Deshpande S."/>
            <person name="Douglass A.P."/>
            <person name="Hanson S.J."/>
            <person name="Klenk H.-P."/>
            <person name="LaButti K.M."/>
            <person name="Lapidus A."/>
            <person name="Lindquist E.A."/>
            <person name="Lipzen A.M."/>
            <person name="Meier-Kolthoff J.P."/>
            <person name="Ohm R.A."/>
            <person name="Otillar R.P."/>
            <person name="Pangilinan J.L."/>
            <person name="Peng Y."/>
            <person name="Rokas A."/>
            <person name="Rosa C.A."/>
            <person name="Scheuner C."/>
            <person name="Sibirny A.A."/>
            <person name="Slot J.C."/>
            <person name="Stielow J.B."/>
            <person name="Sun H."/>
            <person name="Kurtzman C.P."/>
            <person name="Blackwell M."/>
            <person name="Grigoriev I.V."/>
            <person name="Jeffries T.W."/>
        </authorList>
    </citation>
    <scope>NUCLEOTIDE SEQUENCE [LARGE SCALE GENOMIC DNA]</scope>
    <source>
        <strain evidence="14 15">DSM 6958</strain>
    </source>
</reference>
<comment type="cofactor">
    <cofactor evidence="1">
        <name>Mg(2+)</name>
        <dbReference type="ChEBI" id="CHEBI:18420"/>
    </cofactor>
</comment>
<dbReference type="GO" id="GO:0005965">
    <property type="term" value="C:protein farnesyltransferase complex"/>
    <property type="evidence" value="ECO:0007669"/>
    <property type="project" value="TreeGrafter"/>
</dbReference>
<dbReference type="Proteomes" id="UP000095009">
    <property type="component" value="Unassembled WGS sequence"/>
</dbReference>
<dbReference type="PANTHER" id="PTHR11129">
    <property type="entry name" value="PROTEIN FARNESYLTRANSFERASE ALPHA SUBUNIT/RAB GERANYLGERANYL TRANSFERASE ALPHA SUBUNIT"/>
    <property type="match status" value="1"/>
</dbReference>
<evidence type="ECO:0000256" key="2">
    <source>
        <dbReference type="ARBA" id="ARBA00006734"/>
    </source>
</evidence>
<dbReference type="STRING" id="857566.A0A1E3PP32"/>
<dbReference type="Pfam" id="PF01239">
    <property type="entry name" value="PPTA"/>
    <property type="match status" value="5"/>
</dbReference>
<dbReference type="Gene3D" id="1.25.40.120">
    <property type="entry name" value="Protein prenylyltransferase"/>
    <property type="match status" value="1"/>
</dbReference>
<evidence type="ECO:0000256" key="13">
    <source>
        <dbReference type="ARBA" id="ARBA00043219"/>
    </source>
</evidence>